<dbReference type="Gene3D" id="1.20.1250.20">
    <property type="entry name" value="MFS general substrate transporter like domains"/>
    <property type="match status" value="2"/>
</dbReference>
<evidence type="ECO:0000256" key="3">
    <source>
        <dbReference type="ARBA" id="ARBA00022692"/>
    </source>
</evidence>
<keyword evidence="4 7" id="KW-1133">Transmembrane helix</keyword>
<evidence type="ECO:0000313" key="9">
    <source>
        <dbReference type="EnsemblProtists" id="EOD16828"/>
    </source>
</evidence>
<dbReference type="STRING" id="2903.R1C2Q2"/>
<dbReference type="InterPro" id="IPR036259">
    <property type="entry name" value="MFS_trans_sf"/>
</dbReference>
<evidence type="ECO:0000256" key="4">
    <source>
        <dbReference type="ARBA" id="ARBA00022989"/>
    </source>
</evidence>
<feature type="region of interest" description="Disordered" evidence="6">
    <location>
        <begin position="223"/>
        <end position="291"/>
    </location>
</feature>
<name>A0A0D3IZZ3_EMIH1</name>
<evidence type="ECO:0000256" key="1">
    <source>
        <dbReference type="ARBA" id="ARBA00004141"/>
    </source>
</evidence>
<dbReference type="Pfam" id="PF07690">
    <property type="entry name" value="MFS_1"/>
    <property type="match status" value="1"/>
</dbReference>
<feature type="transmembrane region" description="Helical" evidence="7">
    <location>
        <begin position="386"/>
        <end position="414"/>
    </location>
</feature>
<organism evidence="9 10">
    <name type="scientific">Emiliania huxleyi (strain CCMP1516)</name>
    <dbReference type="NCBI Taxonomy" id="280463"/>
    <lineage>
        <taxon>Eukaryota</taxon>
        <taxon>Haptista</taxon>
        <taxon>Haptophyta</taxon>
        <taxon>Prymnesiophyceae</taxon>
        <taxon>Isochrysidales</taxon>
        <taxon>Noelaerhabdaceae</taxon>
        <taxon>Emiliania</taxon>
    </lineage>
</organism>
<feature type="transmembrane region" description="Helical" evidence="7">
    <location>
        <begin position="497"/>
        <end position="518"/>
    </location>
</feature>
<feature type="transmembrane region" description="Helical" evidence="7">
    <location>
        <begin position="469"/>
        <end position="491"/>
    </location>
</feature>
<dbReference type="Proteomes" id="UP000013827">
    <property type="component" value="Unassembled WGS sequence"/>
</dbReference>
<dbReference type="PROSITE" id="PS50850">
    <property type="entry name" value="MFS"/>
    <property type="match status" value="1"/>
</dbReference>
<dbReference type="AlphaFoldDB" id="A0A0D3IZZ3"/>
<feature type="transmembrane region" description="Helical" evidence="7">
    <location>
        <begin position="434"/>
        <end position="457"/>
    </location>
</feature>
<feature type="transmembrane region" description="Helical" evidence="7">
    <location>
        <begin position="544"/>
        <end position="565"/>
    </location>
</feature>
<keyword evidence="2" id="KW-0813">Transport</keyword>
<dbReference type="PANTHER" id="PTHR23504:SF15">
    <property type="entry name" value="MAJOR FACILITATOR SUPERFAMILY (MFS) PROFILE DOMAIN-CONTAINING PROTEIN"/>
    <property type="match status" value="1"/>
</dbReference>
<dbReference type="InterPro" id="IPR020846">
    <property type="entry name" value="MFS_dom"/>
</dbReference>
<accession>A0A0D3IZZ3</accession>
<dbReference type="GeneID" id="17262988"/>
<dbReference type="PANTHER" id="PTHR23504">
    <property type="entry name" value="MAJOR FACILITATOR SUPERFAMILY DOMAIN-CONTAINING PROTEIN 10"/>
    <property type="match status" value="1"/>
</dbReference>
<feature type="transmembrane region" description="Helical" evidence="7">
    <location>
        <begin position="142"/>
        <end position="164"/>
    </location>
</feature>
<reference evidence="9" key="2">
    <citation type="submission" date="2024-10" db="UniProtKB">
        <authorList>
            <consortium name="EnsemblProtists"/>
        </authorList>
    </citation>
    <scope>IDENTIFICATION</scope>
</reference>
<dbReference type="InterPro" id="IPR001958">
    <property type="entry name" value="Tet-R_TetA/multi-R_MdtG-like"/>
</dbReference>
<keyword evidence="10" id="KW-1185">Reference proteome</keyword>
<dbReference type="KEGG" id="ehx:EMIHUDRAFT_464273"/>
<dbReference type="HOGENOM" id="CLU_550350_0_0_1"/>
<feature type="transmembrane region" description="Helical" evidence="7">
    <location>
        <begin position="85"/>
        <end position="102"/>
    </location>
</feature>
<evidence type="ECO:0000256" key="6">
    <source>
        <dbReference type="SAM" id="MobiDB-lite"/>
    </source>
</evidence>
<feature type="transmembrane region" description="Helical" evidence="7">
    <location>
        <begin position="571"/>
        <end position="591"/>
    </location>
</feature>
<feature type="domain" description="Major facilitator superfamily (MFS) profile" evidence="8">
    <location>
        <begin position="12"/>
        <end position="596"/>
    </location>
</feature>
<dbReference type="eggNOG" id="KOG2615">
    <property type="taxonomic scope" value="Eukaryota"/>
</dbReference>
<feature type="transmembrane region" description="Helical" evidence="7">
    <location>
        <begin position="53"/>
        <end position="73"/>
    </location>
</feature>
<feature type="compositionally biased region" description="Low complexity" evidence="6">
    <location>
        <begin position="226"/>
        <end position="242"/>
    </location>
</feature>
<dbReference type="GO" id="GO:0016020">
    <property type="term" value="C:membrane"/>
    <property type="evidence" value="ECO:0007669"/>
    <property type="project" value="UniProtKB-SubCell"/>
</dbReference>
<evidence type="ECO:0000256" key="2">
    <source>
        <dbReference type="ARBA" id="ARBA00022448"/>
    </source>
</evidence>
<evidence type="ECO:0000256" key="7">
    <source>
        <dbReference type="SAM" id="Phobius"/>
    </source>
</evidence>
<feature type="transmembrane region" description="Helical" evidence="7">
    <location>
        <begin position="108"/>
        <end position="130"/>
    </location>
</feature>
<protein>
    <recommendedName>
        <fullName evidence="8">Major facilitator superfamily (MFS) profile domain-containing protein</fullName>
    </recommendedName>
</protein>
<dbReference type="InterPro" id="IPR011701">
    <property type="entry name" value="MFS"/>
</dbReference>
<dbReference type="OMA" id="RNTETND"/>
<dbReference type="GO" id="GO:0022857">
    <property type="term" value="F:transmembrane transporter activity"/>
    <property type="evidence" value="ECO:0007669"/>
    <property type="project" value="InterPro"/>
</dbReference>
<dbReference type="PRINTS" id="PR01035">
    <property type="entry name" value="TCRTETA"/>
</dbReference>
<dbReference type="SUPFAM" id="SSF103473">
    <property type="entry name" value="MFS general substrate transporter"/>
    <property type="match status" value="1"/>
</dbReference>
<proteinExistence type="predicted"/>
<dbReference type="RefSeq" id="XP_005769257.1">
    <property type="nucleotide sequence ID" value="XM_005769200.1"/>
</dbReference>
<keyword evidence="5 7" id="KW-0472">Membrane</keyword>
<sequence>MDDAATPVPWRSVLPILGVMFVDGVNMMLVFPFVPFLVRSTLRLSLEDPNTPLMSGLMGAAFLLGQFFASPVYGPLSDRRGRRPVLLSCMAVSTAFLLAFGLAESYWFAMACRFLQGLSAGALTVGKLYLVDISDATNEARIFSYIGVAMGSGAICGPMLGGLLSNLPPASAPDGPIRLVLERYPYLPPCAAAAAMAGVVWLATALHLRETLHQGDASLSAALMAPPRTSPRLRTPRKPLSSGAAFVAGPARTTVAGGGPLPRGRGALAADAHAEGSEKGRRGPADAQADPARRSGCELVCQQLSRPCVLVGAEEVPPAVERCLSRRSASSRASSRSASMELGVAEAVEPYSPPPTSPNGFYDAASVAAAASLAADSSVRADRAGAFWLVQLHCFLFCFTVVGLSDVLPVFLATPARRERSSVYHGGLGFSSSSIGMLQTVVGVTSILVALLLTYRVIDAFGPVGAMRVGLVSIALAPLLLAATPAAAALLPTTAVARAGALLAACSYMLCSVSRNLIYTASLTLSKACASGPPGVVFGINQQACFLGAMLGPIGAGLGYTAFLACLGSATYFFTALAALGGIAILVHLRLPPWPW</sequence>
<evidence type="ECO:0000256" key="5">
    <source>
        <dbReference type="ARBA" id="ARBA00023136"/>
    </source>
</evidence>
<keyword evidence="3 7" id="KW-0812">Transmembrane</keyword>
<evidence type="ECO:0000313" key="10">
    <source>
        <dbReference type="Proteomes" id="UP000013827"/>
    </source>
</evidence>
<feature type="transmembrane region" description="Helical" evidence="7">
    <location>
        <begin position="12"/>
        <end position="33"/>
    </location>
</feature>
<dbReference type="EnsemblProtists" id="EOD16828">
    <property type="protein sequence ID" value="EOD16828"/>
    <property type="gene ID" value="EMIHUDRAFT_464273"/>
</dbReference>
<dbReference type="PaxDb" id="2903-EOD16828"/>
<feature type="compositionally biased region" description="Basic and acidic residues" evidence="6">
    <location>
        <begin position="272"/>
        <end position="284"/>
    </location>
</feature>
<evidence type="ECO:0000259" key="8">
    <source>
        <dbReference type="PROSITE" id="PS50850"/>
    </source>
</evidence>
<reference evidence="10" key="1">
    <citation type="journal article" date="2013" name="Nature">
        <title>Pan genome of the phytoplankton Emiliania underpins its global distribution.</title>
        <authorList>
            <person name="Read B.A."/>
            <person name="Kegel J."/>
            <person name="Klute M.J."/>
            <person name="Kuo A."/>
            <person name="Lefebvre S.C."/>
            <person name="Maumus F."/>
            <person name="Mayer C."/>
            <person name="Miller J."/>
            <person name="Monier A."/>
            <person name="Salamov A."/>
            <person name="Young J."/>
            <person name="Aguilar M."/>
            <person name="Claverie J.M."/>
            <person name="Frickenhaus S."/>
            <person name="Gonzalez K."/>
            <person name="Herman E.K."/>
            <person name="Lin Y.C."/>
            <person name="Napier J."/>
            <person name="Ogata H."/>
            <person name="Sarno A.F."/>
            <person name="Shmutz J."/>
            <person name="Schroeder D."/>
            <person name="de Vargas C."/>
            <person name="Verret F."/>
            <person name="von Dassow P."/>
            <person name="Valentin K."/>
            <person name="Van de Peer Y."/>
            <person name="Wheeler G."/>
            <person name="Dacks J.B."/>
            <person name="Delwiche C.F."/>
            <person name="Dyhrman S.T."/>
            <person name="Glockner G."/>
            <person name="John U."/>
            <person name="Richards T."/>
            <person name="Worden A.Z."/>
            <person name="Zhang X."/>
            <person name="Grigoriev I.V."/>
            <person name="Allen A.E."/>
            <person name="Bidle K."/>
            <person name="Borodovsky M."/>
            <person name="Bowler C."/>
            <person name="Brownlee C."/>
            <person name="Cock J.M."/>
            <person name="Elias M."/>
            <person name="Gladyshev V.N."/>
            <person name="Groth M."/>
            <person name="Guda C."/>
            <person name="Hadaegh A."/>
            <person name="Iglesias-Rodriguez M.D."/>
            <person name="Jenkins J."/>
            <person name="Jones B.M."/>
            <person name="Lawson T."/>
            <person name="Leese F."/>
            <person name="Lindquist E."/>
            <person name="Lobanov A."/>
            <person name="Lomsadze A."/>
            <person name="Malik S.B."/>
            <person name="Marsh M.E."/>
            <person name="Mackinder L."/>
            <person name="Mock T."/>
            <person name="Mueller-Roeber B."/>
            <person name="Pagarete A."/>
            <person name="Parker M."/>
            <person name="Probert I."/>
            <person name="Quesneville H."/>
            <person name="Raines C."/>
            <person name="Rensing S.A."/>
            <person name="Riano-Pachon D.M."/>
            <person name="Richier S."/>
            <person name="Rokitta S."/>
            <person name="Shiraiwa Y."/>
            <person name="Soanes D.M."/>
            <person name="van der Giezen M."/>
            <person name="Wahlund T.M."/>
            <person name="Williams B."/>
            <person name="Wilson W."/>
            <person name="Wolfe G."/>
            <person name="Wurch L.L."/>
        </authorList>
    </citation>
    <scope>NUCLEOTIDE SEQUENCE</scope>
</reference>
<feature type="transmembrane region" description="Helical" evidence="7">
    <location>
        <begin position="184"/>
        <end position="204"/>
    </location>
</feature>
<comment type="subcellular location">
    <subcellularLocation>
        <location evidence="1">Membrane</location>
        <topology evidence="1">Multi-pass membrane protein</topology>
    </subcellularLocation>
</comment>